<evidence type="ECO:0000313" key="2">
    <source>
        <dbReference type="Proteomes" id="UP000002384"/>
    </source>
</evidence>
<dbReference type="PANTHER" id="PTHR34235:SF3">
    <property type="entry name" value="SLR1203 PROTEIN"/>
    <property type="match status" value="1"/>
</dbReference>
<dbReference type="STRING" id="65393.PCC7424_1318"/>
<keyword evidence="2" id="KW-1185">Reference proteome</keyword>
<evidence type="ECO:0008006" key="3">
    <source>
        <dbReference type="Google" id="ProtNLM"/>
    </source>
</evidence>
<sequence>MITMPTVQNHPVTSSNSLYDQDFYQWLMITVKLLQERAIEQIDIDNLIKELEETAKRTQITVKSNLRVLLMNLLQYKYQPSVRCETYQSSLLKHRLRILDIFAQSPSLKPYYTEVFDQCYLYARKCAVTQTNLPLELLPETCPFTQEETLNLDYLPQ</sequence>
<dbReference type="KEGG" id="cyc:PCC7424_1318"/>
<gene>
    <name evidence="1" type="ordered locus">PCC7424_1318</name>
</gene>
<reference evidence="2" key="1">
    <citation type="journal article" date="2011" name="MBio">
        <title>Novel metabolic attributes of the genus Cyanothece, comprising a group of unicellular nitrogen-fixing Cyanobacteria.</title>
        <authorList>
            <person name="Bandyopadhyay A."/>
            <person name="Elvitigala T."/>
            <person name="Welsh E."/>
            <person name="Stockel J."/>
            <person name="Liberton M."/>
            <person name="Min H."/>
            <person name="Sherman L.A."/>
            <person name="Pakrasi H.B."/>
        </authorList>
    </citation>
    <scope>NUCLEOTIDE SEQUENCE [LARGE SCALE GENOMIC DNA]</scope>
    <source>
        <strain evidence="2">PCC 7424</strain>
    </source>
</reference>
<dbReference type="InterPro" id="IPR002636">
    <property type="entry name" value="DUF29"/>
</dbReference>
<dbReference type="EMBL" id="CP001291">
    <property type="protein sequence ID" value="ACK69763.1"/>
    <property type="molecule type" value="Genomic_DNA"/>
</dbReference>
<evidence type="ECO:0000313" key="1">
    <source>
        <dbReference type="EMBL" id="ACK69763.1"/>
    </source>
</evidence>
<proteinExistence type="predicted"/>
<dbReference type="Proteomes" id="UP000002384">
    <property type="component" value="Chromosome"/>
</dbReference>
<name>B7K7J5_GLOC7</name>
<dbReference type="HOGENOM" id="CLU_116670_0_1_3"/>
<dbReference type="AlphaFoldDB" id="B7K7J5"/>
<organism evidence="1 2">
    <name type="scientific">Gloeothece citriformis (strain PCC 7424)</name>
    <name type="common">Cyanothece sp. (strain PCC 7424)</name>
    <dbReference type="NCBI Taxonomy" id="65393"/>
    <lineage>
        <taxon>Bacteria</taxon>
        <taxon>Bacillati</taxon>
        <taxon>Cyanobacteriota</taxon>
        <taxon>Cyanophyceae</taxon>
        <taxon>Oscillatoriophycideae</taxon>
        <taxon>Chroococcales</taxon>
        <taxon>Aphanothecaceae</taxon>
        <taxon>Gloeothece</taxon>
        <taxon>Gloeothece citriformis</taxon>
    </lineage>
</organism>
<accession>B7K7J5</accession>
<dbReference type="Gene3D" id="1.20.1220.20">
    <property type="entry name" value="Uncharcterised protein PF01724"/>
    <property type="match status" value="1"/>
</dbReference>
<dbReference type="PANTHER" id="PTHR34235">
    <property type="entry name" value="SLR1203 PROTEIN-RELATED"/>
    <property type="match status" value="1"/>
</dbReference>
<dbReference type="eggNOG" id="COG2442">
    <property type="taxonomic scope" value="Bacteria"/>
</dbReference>
<dbReference type="Pfam" id="PF01724">
    <property type="entry name" value="DUF29"/>
    <property type="match status" value="1"/>
</dbReference>
<protein>
    <recommendedName>
        <fullName evidence="3">DUF29 domain-containing protein</fullName>
    </recommendedName>
</protein>